<feature type="binding site" evidence="6">
    <location>
        <position position="117"/>
    </location>
    <ligand>
        <name>(6S)-5-formyl-5,6,7,8-tetrahydrofolate</name>
        <dbReference type="ChEBI" id="CHEBI:57457"/>
    </ligand>
</feature>
<dbReference type="InterPro" id="IPR005225">
    <property type="entry name" value="Small_GTP-bd"/>
</dbReference>
<keyword evidence="2 6" id="KW-0819">tRNA processing</keyword>
<dbReference type="InterPro" id="IPR031168">
    <property type="entry name" value="G_TrmE"/>
</dbReference>
<evidence type="ECO:0000313" key="9">
    <source>
        <dbReference type="Proteomes" id="UP001597135"/>
    </source>
</evidence>
<keyword evidence="6" id="KW-0479">Metal-binding</keyword>
<feature type="binding site" evidence="6">
    <location>
        <position position="427"/>
    </location>
    <ligand>
        <name>(6S)-5-formyl-5,6,7,8-tetrahydrofolate</name>
        <dbReference type="ChEBI" id="CHEBI:57457"/>
    </ligand>
</feature>
<comment type="caution">
    <text evidence="6">Lacks conserved residue(s) required for the propagation of feature annotation.</text>
</comment>
<feature type="binding site" evidence="6">
    <location>
        <position position="227"/>
    </location>
    <ligand>
        <name>Mg(2+)</name>
        <dbReference type="ChEBI" id="CHEBI:18420"/>
    </ligand>
</feature>
<keyword evidence="4 6" id="KW-0630">Potassium</keyword>
<feature type="binding site" evidence="6">
    <location>
        <position position="248"/>
    </location>
    <ligand>
        <name>Mg(2+)</name>
        <dbReference type="ChEBI" id="CHEBI:18420"/>
    </ligand>
</feature>
<keyword evidence="3 6" id="KW-0547">Nucleotide-binding</keyword>
<dbReference type="InterPro" id="IPR006073">
    <property type="entry name" value="GTP-bd"/>
</dbReference>
<organism evidence="8 9">
    <name type="scientific">Litorisediminicola beolgyonensis</name>
    <dbReference type="NCBI Taxonomy" id="1173614"/>
    <lineage>
        <taxon>Bacteria</taxon>
        <taxon>Pseudomonadati</taxon>
        <taxon>Pseudomonadota</taxon>
        <taxon>Alphaproteobacteria</taxon>
        <taxon>Rhodobacterales</taxon>
        <taxon>Paracoccaceae</taxon>
        <taxon>Litorisediminicola</taxon>
    </lineage>
</organism>
<dbReference type="SUPFAM" id="SSF116878">
    <property type="entry name" value="TrmE connector domain"/>
    <property type="match status" value="1"/>
</dbReference>
<evidence type="ECO:0000256" key="1">
    <source>
        <dbReference type="ARBA" id="ARBA00011043"/>
    </source>
</evidence>
<feature type="binding site" evidence="6">
    <location>
        <position position="242"/>
    </location>
    <ligand>
        <name>K(+)</name>
        <dbReference type="ChEBI" id="CHEBI:29103"/>
    </ligand>
</feature>
<dbReference type="Gene3D" id="1.20.120.430">
    <property type="entry name" value="tRNA modification GTPase MnmE domain 2"/>
    <property type="match status" value="1"/>
</dbReference>
<dbReference type="Pfam" id="PF01926">
    <property type="entry name" value="MMR_HSR1"/>
    <property type="match status" value="1"/>
</dbReference>
<dbReference type="Gene3D" id="3.30.1360.120">
    <property type="entry name" value="Probable tRNA modification gtpase trme, domain 1"/>
    <property type="match status" value="1"/>
</dbReference>
<dbReference type="GO" id="GO:0016787">
    <property type="term" value="F:hydrolase activity"/>
    <property type="evidence" value="ECO:0007669"/>
    <property type="project" value="UniProtKB-KW"/>
</dbReference>
<keyword evidence="9" id="KW-1185">Reference proteome</keyword>
<dbReference type="CDD" id="cd04164">
    <property type="entry name" value="trmE"/>
    <property type="match status" value="1"/>
</dbReference>
<feature type="binding site" evidence="6">
    <location>
        <begin position="223"/>
        <end position="228"/>
    </location>
    <ligand>
        <name>GTP</name>
        <dbReference type="ChEBI" id="CHEBI:37565"/>
    </ligand>
</feature>
<comment type="caution">
    <text evidence="8">The sequence shown here is derived from an EMBL/GenBank/DDBJ whole genome shotgun (WGS) entry which is preliminary data.</text>
</comment>
<comment type="subcellular location">
    <subcellularLocation>
        <location evidence="6">Cytoplasm</location>
    </subcellularLocation>
</comment>
<dbReference type="Gene3D" id="3.40.50.300">
    <property type="entry name" value="P-loop containing nucleotide triphosphate hydrolases"/>
    <property type="match status" value="1"/>
</dbReference>
<evidence type="ECO:0000259" key="7">
    <source>
        <dbReference type="PROSITE" id="PS51709"/>
    </source>
</evidence>
<keyword evidence="5 6" id="KW-0342">GTP-binding</keyword>
<evidence type="ECO:0000256" key="3">
    <source>
        <dbReference type="ARBA" id="ARBA00022741"/>
    </source>
</evidence>
<evidence type="ECO:0000256" key="2">
    <source>
        <dbReference type="ARBA" id="ARBA00022694"/>
    </source>
</evidence>
<dbReference type="PANTHER" id="PTHR42714">
    <property type="entry name" value="TRNA MODIFICATION GTPASE GTPBP3"/>
    <property type="match status" value="1"/>
</dbReference>
<dbReference type="PROSITE" id="PS51709">
    <property type="entry name" value="G_TRME"/>
    <property type="match status" value="1"/>
</dbReference>
<feature type="binding site" evidence="6">
    <location>
        <position position="20"/>
    </location>
    <ligand>
        <name>(6S)-5-formyl-5,6,7,8-tetrahydrofolate</name>
        <dbReference type="ChEBI" id="CHEBI:57457"/>
    </ligand>
</feature>
<dbReference type="PANTHER" id="PTHR42714:SF2">
    <property type="entry name" value="TRNA MODIFICATION GTPASE GTPBP3, MITOCHONDRIAL"/>
    <property type="match status" value="1"/>
</dbReference>
<comment type="similarity">
    <text evidence="1 6">Belongs to the TRAFAC class TrmE-Era-EngA-EngB-Septin-like GTPase superfamily. TrmE GTPase family.</text>
</comment>
<comment type="function">
    <text evidence="6">Exhibits a very high intrinsic GTPase hydrolysis rate. Involved in the addition of a carboxymethylaminomethyl (cmnm) group at the wobble position (U34) of certain tRNAs, forming tRNA-cmnm(5)s(2)U34.</text>
</comment>
<dbReference type="EMBL" id="JBHTMU010000002">
    <property type="protein sequence ID" value="MFD1341198.1"/>
    <property type="molecule type" value="Genomic_DNA"/>
</dbReference>
<evidence type="ECO:0000256" key="4">
    <source>
        <dbReference type="ARBA" id="ARBA00022958"/>
    </source>
</evidence>
<dbReference type="CDD" id="cd14858">
    <property type="entry name" value="TrmE_N"/>
    <property type="match status" value="1"/>
</dbReference>
<dbReference type="InterPro" id="IPR018948">
    <property type="entry name" value="GTP-bd_TrmE_N"/>
</dbReference>
<reference evidence="9" key="1">
    <citation type="journal article" date="2019" name="Int. J. Syst. Evol. Microbiol.">
        <title>The Global Catalogue of Microorganisms (GCM) 10K type strain sequencing project: providing services to taxonomists for standard genome sequencing and annotation.</title>
        <authorList>
            <consortium name="The Broad Institute Genomics Platform"/>
            <consortium name="The Broad Institute Genome Sequencing Center for Infectious Disease"/>
            <person name="Wu L."/>
            <person name="Ma J."/>
        </authorList>
    </citation>
    <scope>NUCLEOTIDE SEQUENCE [LARGE SCALE GENOMIC DNA]</scope>
    <source>
        <strain evidence="9">CCUG 62953</strain>
    </source>
</reference>
<sequence>METIFALASAPGKAGVAVMRISGPDAFASGRALAGRLPKPRQAGLRRLTDPDGRLLDEALVLCFEEGASFTGEPVVEFHLHGSQAIVQEIHRVLGTQPGLRLAEPGEFTRRALENGRLDLAQVEGLADLIDAETERQRRQAIEAYSGALSGAVEIWRRSLIRAASLLEAVIDFADEEVPEDVSDDVCALLDQVIGELDREIAGVAAAERVRDGFTVAIVGAPNAGKSTLLNALARRDVAITSEIAGTTRDVIEVRMDLRGLSVTLLDTAGIRDTDDPVEALGVERARARALDADMRVFLVLPGQSPAMDVLEHDLVVRAKGDLNPGEEGVSGLTGDGVDALVSRITDRLGGMSSEAGVASRERHRDAMRAGAEALREARGLVRSGSAFYDLAAEEIRSGIRRLERLVGRIGVETLLDEIFSSFCLGK</sequence>
<gene>
    <name evidence="6 8" type="primary">mnmE</name>
    <name evidence="6" type="synonym">trmE</name>
    <name evidence="8" type="ORF">ACFQ4E_02075</name>
</gene>
<comment type="subunit">
    <text evidence="6">Homodimer. Heterotetramer of two MnmE and two MnmG subunits.</text>
</comment>
<dbReference type="EC" id="3.6.-.-" evidence="6"/>
<dbReference type="NCBIfam" id="NF003661">
    <property type="entry name" value="PRK05291.1-3"/>
    <property type="match status" value="1"/>
</dbReference>
<feature type="binding site" evidence="6">
    <location>
        <position position="223"/>
    </location>
    <ligand>
        <name>K(+)</name>
        <dbReference type="ChEBI" id="CHEBI:29103"/>
    </ligand>
</feature>
<dbReference type="Pfam" id="PF10396">
    <property type="entry name" value="TrmE_N"/>
    <property type="match status" value="1"/>
</dbReference>
<feature type="binding site" evidence="6">
    <location>
        <begin position="242"/>
        <end position="248"/>
    </location>
    <ligand>
        <name>GTP</name>
        <dbReference type="ChEBI" id="CHEBI:37565"/>
    </ligand>
</feature>
<evidence type="ECO:0000256" key="5">
    <source>
        <dbReference type="ARBA" id="ARBA00023134"/>
    </source>
</evidence>
<dbReference type="SUPFAM" id="SSF52540">
    <property type="entry name" value="P-loop containing nucleoside triphosphate hydrolases"/>
    <property type="match status" value="1"/>
</dbReference>
<feature type="binding site" evidence="6">
    <location>
        <position position="77"/>
    </location>
    <ligand>
        <name>(6S)-5-formyl-5,6,7,8-tetrahydrofolate</name>
        <dbReference type="ChEBI" id="CHEBI:57457"/>
    </ligand>
</feature>
<keyword evidence="6" id="KW-0460">Magnesium</keyword>
<dbReference type="InterPro" id="IPR027368">
    <property type="entry name" value="MnmE_dom2"/>
</dbReference>
<dbReference type="InterPro" id="IPR027266">
    <property type="entry name" value="TrmE/GcvT-like"/>
</dbReference>
<keyword evidence="6 8" id="KW-0378">Hydrolase</keyword>
<accession>A0ABW3ZDL9</accession>
<proteinExistence type="inferred from homology"/>
<dbReference type="Proteomes" id="UP001597135">
    <property type="component" value="Unassembled WGS sequence"/>
</dbReference>
<feature type="binding site" evidence="6">
    <location>
        <position position="244"/>
    </location>
    <ligand>
        <name>K(+)</name>
        <dbReference type="ChEBI" id="CHEBI:29103"/>
    </ligand>
</feature>
<dbReference type="Pfam" id="PF12631">
    <property type="entry name" value="MnmE_helical"/>
    <property type="match status" value="1"/>
</dbReference>
<protein>
    <recommendedName>
        <fullName evidence="6">tRNA modification GTPase MnmE</fullName>
        <ecNumber evidence="6">3.6.-.-</ecNumber>
    </recommendedName>
</protein>
<dbReference type="NCBIfam" id="TIGR00231">
    <property type="entry name" value="small_GTP"/>
    <property type="match status" value="1"/>
</dbReference>
<keyword evidence="6" id="KW-0963">Cytoplasm</keyword>
<dbReference type="RefSeq" id="WP_386801255.1">
    <property type="nucleotide sequence ID" value="NZ_JBHTMU010000002.1"/>
</dbReference>
<evidence type="ECO:0000256" key="6">
    <source>
        <dbReference type="HAMAP-Rule" id="MF_00379"/>
    </source>
</evidence>
<feature type="binding site" evidence="6">
    <location>
        <position position="247"/>
    </location>
    <ligand>
        <name>K(+)</name>
        <dbReference type="ChEBI" id="CHEBI:29103"/>
    </ligand>
</feature>
<name>A0ABW3ZDL9_9RHOB</name>
<dbReference type="HAMAP" id="MF_00379">
    <property type="entry name" value="GTPase_MnmE"/>
    <property type="match status" value="1"/>
</dbReference>
<evidence type="ECO:0000313" key="8">
    <source>
        <dbReference type="EMBL" id="MFD1341198.1"/>
    </source>
</evidence>
<feature type="binding site" evidence="6">
    <location>
        <begin position="267"/>
        <end position="270"/>
    </location>
    <ligand>
        <name>GTP</name>
        <dbReference type="ChEBI" id="CHEBI:37565"/>
    </ligand>
</feature>
<dbReference type="InterPro" id="IPR004520">
    <property type="entry name" value="GTPase_MnmE"/>
</dbReference>
<feature type="domain" description="TrmE-type G" evidence="7">
    <location>
        <begin position="213"/>
        <end position="350"/>
    </location>
</feature>
<dbReference type="InterPro" id="IPR025867">
    <property type="entry name" value="MnmE_helical"/>
</dbReference>
<comment type="cofactor">
    <cofactor evidence="6">
        <name>K(+)</name>
        <dbReference type="ChEBI" id="CHEBI:29103"/>
    </cofactor>
    <text evidence="6">Binds 1 potassium ion per subunit.</text>
</comment>
<dbReference type="InterPro" id="IPR027417">
    <property type="entry name" value="P-loop_NTPase"/>
</dbReference>